<dbReference type="Proteomes" id="UP000425960">
    <property type="component" value="Chromosome"/>
</dbReference>
<accession>A0A5K7ZVK8</accession>
<evidence type="ECO:0000256" key="1">
    <source>
        <dbReference type="ARBA" id="ARBA00004571"/>
    </source>
</evidence>
<dbReference type="CDD" id="cd01347">
    <property type="entry name" value="ligand_gated_channel"/>
    <property type="match status" value="1"/>
</dbReference>
<dbReference type="Pfam" id="PF00593">
    <property type="entry name" value="TonB_dep_Rec_b-barrel"/>
    <property type="match status" value="1"/>
</dbReference>
<organism evidence="13 14">
    <name type="scientific">Desulfosarcina ovata subsp. sediminis</name>
    <dbReference type="NCBI Taxonomy" id="885957"/>
    <lineage>
        <taxon>Bacteria</taxon>
        <taxon>Pseudomonadati</taxon>
        <taxon>Thermodesulfobacteriota</taxon>
        <taxon>Desulfobacteria</taxon>
        <taxon>Desulfobacterales</taxon>
        <taxon>Desulfosarcinaceae</taxon>
        <taxon>Desulfosarcina</taxon>
    </lineage>
</organism>
<feature type="domain" description="TonB-dependent receptor plug" evidence="12">
    <location>
        <begin position="49"/>
        <end position="157"/>
    </location>
</feature>
<dbReference type="Gene3D" id="2.170.130.10">
    <property type="entry name" value="TonB-dependent receptor, plug domain"/>
    <property type="match status" value="1"/>
</dbReference>
<evidence type="ECO:0000256" key="6">
    <source>
        <dbReference type="ARBA" id="ARBA00023136"/>
    </source>
</evidence>
<gene>
    <name evidence="13" type="ORF">DSCO28_47700</name>
</gene>
<keyword evidence="7 8" id="KW-0998">Cell outer membrane</keyword>
<evidence type="ECO:0000256" key="7">
    <source>
        <dbReference type="ARBA" id="ARBA00023237"/>
    </source>
</evidence>
<dbReference type="Gene3D" id="2.40.170.20">
    <property type="entry name" value="TonB-dependent receptor, beta-barrel domain"/>
    <property type="match status" value="1"/>
</dbReference>
<evidence type="ECO:0000259" key="11">
    <source>
        <dbReference type="Pfam" id="PF00593"/>
    </source>
</evidence>
<dbReference type="GO" id="GO:0015344">
    <property type="term" value="F:siderophore uptake transmembrane transporter activity"/>
    <property type="evidence" value="ECO:0007669"/>
    <property type="project" value="TreeGrafter"/>
</dbReference>
<dbReference type="Pfam" id="PF07715">
    <property type="entry name" value="Plug"/>
    <property type="match status" value="1"/>
</dbReference>
<evidence type="ECO:0000313" key="14">
    <source>
        <dbReference type="Proteomes" id="UP000425960"/>
    </source>
</evidence>
<dbReference type="PANTHER" id="PTHR30069">
    <property type="entry name" value="TONB-DEPENDENT OUTER MEMBRANE RECEPTOR"/>
    <property type="match status" value="1"/>
</dbReference>
<dbReference type="InterPro" id="IPR036942">
    <property type="entry name" value="Beta-barrel_TonB_sf"/>
</dbReference>
<comment type="similarity">
    <text evidence="8 9">Belongs to the TonB-dependent receptor family.</text>
</comment>
<proteinExistence type="inferred from homology"/>
<evidence type="ECO:0000256" key="10">
    <source>
        <dbReference type="SAM" id="SignalP"/>
    </source>
</evidence>
<evidence type="ECO:0000256" key="9">
    <source>
        <dbReference type="RuleBase" id="RU003357"/>
    </source>
</evidence>
<keyword evidence="5 9" id="KW-0798">TonB box</keyword>
<sequence>MKKCVGFLFLLTLWMLPAAGPAAAVDEQSSPVVVDEMIVTASRSEQQNEKVPAQITVLTAEDIRASGAQSVPEALQNLGGVIVTDLNGNGFNQQVDMGGFGETASRHVAVVVNGRKINPIDQSSINFLSIPIENVEKIEVLHGGNSVLYGSDAMGGVINIITKGATAGVHGWGEAGGGTHDTFKGTAGLSFSEGRFGGHVGAVYYETDGYRERSGADRKSAYAKLSYSASDMLDLSLEANTTRADYEYPGGMTQSQMAADRRQAVNLEDEGESQEDYYVLSVRSDWGRLGRLNVDLSCKNYERQDTMVSWDFPAWGYYGYYDYDYTTLGANPQYVLNHSILGRDNRLTAGIEFYDTDYDAWNGDTATQTQINTYDHEQTSVGFYVQDEFSLVDNLVLNMGARYEDFDTTLRSSLGTDKDLSENEWAWNLGLAYIYAPGSKVYFRTYQAFRFPKADEFMILSTGAVNEDLNHETSMGYEAGVRFVGLDKRLSANARLFSFDVDDEITWNDFSNQNENLDETRHQGGELDIAFQATDLLRLFGGFGYTDAEFTAGTYDGKKIPLVPEFKANLGFALNFDFGLTYRCQYNHLGKRYAGGDNDNAYDKIDSADTVDMYLSYSIKKIELFLNATNIFDEEYHNGYNYGPGYESYYPMPEAVYYGGVRFGF</sequence>
<name>A0A5K7ZVK8_9BACT</name>
<dbReference type="GO" id="GO:0044718">
    <property type="term" value="P:siderophore transmembrane transport"/>
    <property type="evidence" value="ECO:0007669"/>
    <property type="project" value="TreeGrafter"/>
</dbReference>
<keyword evidence="3 8" id="KW-1134">Transmembrane beta strand</keyword>
<dbReference type="KEGG" id="dov:DSCO28_47700"/>
<keyword evidence="6 8" id="KW-0472">Membrane</keyword>
<comment type="subcellular location">
    <subcellularLocation>
        <location evidence="1 8">Cell outer membrane</location>
        <topology evidence="1 8">Multi-pass membrane protein</topology>
    </subcellularLocation>
</comment>
<feature type="chain" id="PRO_5024370582" evidence="10">
    <location>
        <begin position="25"/>
        <end position="665"/>
    </location>
</feature>
<protein>
    <submittedName>
        <fullName evidence="13">TonB-dependent receptor</fullName>
    </submittedName>
</protein>
<evidence type="ECO:0000256" key="2">
    <source>
        <dbReference type="ARBA" id="ARBA00022448"/>
    </source>
</evidence>
<dbReference type="InterPro" id="IPR012910">
    <property type="entry name" value="Plug_dom"/>
</dbReference>
<dbReference type="RefSeq" id="WP_155324204.1">
    <property type="nucleotide sequence ID" value="NZ_AP021876.1"/>
</dbReference>
<dbReference type="PANTHER" id="PTHR30069:SF27">
    <property type="entry name" value="BLL4766 PROTEIN"/>
    <property type="match status" value="1"/>
</dbReference>
<dbReference type="EMBL" id="AP021876">
    <property type="protein sequence ID" value="BBO84204.1"/>
    <property type="molecule type" value="Genomic_DNA"/>
</dbReference>
<dbReference type="InterPro" id="IPR039426">
    <property type="entry name" value="TonB-dep_rcpt-like"/>
</dbReference>
<reference evidence="13 14" key="1">
    <citation type="submission" date="2019-11" db="EMBL/GenBank/DDBJ databases">
        <title>Comparative genomics of hydrocarbon-degrading Desulfosarcina strains.</title>
        <authorList>
            <person name="Watanabe M."/>
            <person name="Kojima H."/>
            <person name="Fukui M."/>
        </authorList>
    </citation>
    <scope>NUCLEOTIDE SEQUENCE [LARGE SCALE GENOMIC DNA]</scope>
    <source>
        <strain evidence="13 14">28bB2T</strain>
    </source>
</reference>
<evidence type="ECO:0000256" key="3">
    <source>
        <dbReference type="ARBA" id="ARBA00022452"/>
    </source>
</evidence>
<keyword evidence="4 8" id="KW-0812">Transmembrane</keyword>
<keyword evidence="13" id="KW-0675">Receptor</keyword>
<evidence type="ECO:0000259" key="12">
    <source>
        <dbReference type="Pfam" id="PF07715"/>
    </source>
</evidence>
<dbReference type="PROSITE" id="PS52016">
    <property type="entry name" value="TONB_DEPENDENT_REC_3"/>
    <property type="match status" value="1"/>
</dbReference>
<keyword evidence="2 8" id="KW-0813">Transport</keyword>
<evidence type="ECO:0000256" key="5">
    <source>
        <dbReference type="ARBA" id="ARBA00023077"/>
    </source>
</evidence>
<feature type="domain" description="TonB-dependent receptor-like beta-barrel" evidence="11">
    <location>
        <begin position="257"/>
        <end position="631"/>
    </location>
</feature>
<dbReference type="InterPro" id="IPR000531">
    <property type="entry name" value="Beta-barrel_TonB"/>
</dbReference>
<dbReference type="SUPFAM" id="SSF56935">
    <property type="entry name" value="Porins"/>
    <property type="match status" value="1"/>
</dbReference>
<evidence type="ECO:0000256" key="8">
    <source>
        <dbReference type="PROSITE-ProRule" id="PRU01360"/>
    </source>
</evidence>
<dbReference type="GO" id="GO:0009279">
    <property type="term" value="C:cell outer membrane"/>
    <property type="evidence" value="ECO:0007669"/>
    <property type="project" value="UniProtKB-SubCell"/>
</dbReference>
<evidence type="ECO:0000256" key="4">
    <source>
        <dbReference type="ARBA" id="ARBA00022692"/>
    </source>
</evidence>
<keyword evidence="10" id="KW-0732">Signal</keyword>
<feature type="signal peptide" evidence="10">
    <location>
        <begin position="1"/>
        <end position="24"/>
    </location>
</feature>
<evidence type="ECO:0000313" key="13">
    <source>
        <dbReference type="EMBL" id="BBO84204.1"/>
    </source>
</evidence>
<dbReference type="InterPro" id="IPR037066">
    <property type="entry name" value="Plug_dom_sf"/>
</dbReference>
<dbReference type="AlphaFoldDB" id="A0A5K7ZVK8"/>